<evidence type="ECO:0000256" key="5">
    <source>
        <dbReference type="ARBA" id="ARBA00022840"/>
    </source>
</evidence>
<keyword evidence="2" id="KW-0813">Transport</keyword>
<dbReference type="AlphaFoldDB" id="A0A9W7C1C8"/>
<evidence type="ECO:0000313" key="12">
    <source>
        <dbReference type="Proteomes" id="UP001165085"/>
    </source>
</evidence>
<evidence type="ECO:0000259" key="10">
    <source>
        <dbReference type="PROSITE" id="PS50893"/>
    </source>
</evidence>
<dbReference type="InterPro" id="IPR003439">
    <property type="entry name" value="ABC_transporter-like_ATP-bd"/>
</dbReference>
<evidence type="ECO:0000256" key="3">
    <source>
        <dbReference type="ARBA" id="ARBA00022692"/>
    </source>
</evidence>
<protein>
    <recommendedName>
        <fullName evidence="10">ABC transporter domain-containing protein</fullName>
    </recommendedName>
</protein>
<dbReference type="PANTHER" id="PTHR48041:SF41">
    <property type="entry name" value="ABC TRANSPORTER G FAMILY"/>
    <property type="match status" value="1"/>
</dbReference>
<evidence type="ECO:0000256" key="2">
    <source>
        <dbReference type="ARBA" id="ARBA00022448"/>
    </source>
</evidence>
<organism evidence="11 12">
    <name type="scientific">Triparma strigata</name>
    <dbReference type="NCBI Taxonomy" id="1606541"/>
    <lineage>
        <taxon>Eukaryota</taxon>
        <taxon>Sar</taxon>
        <taxon>Stramenopiles</taxon>
        <taxon>Ochrophyta</taxon>
        <taxon>Bolidophyceae</taxon>
        <taxon>Parmales</taxon>
        <taxon>Triparmaceae</taxon>
        <taxon>Triparma</taxon>
    </lineage>
</organism>
<keyword evidence="4" id="KW-0547">Nucleotide-binding</keyword>
<dbReference type="OrthoDB" id="66620at2759"/>
<evidence type="ECO:0000256" key="7">
    <source>
        <dbReference type="ARBA" id="ARBA00023136"/>
    </source>
</evidence>
<gene>
    <name evidence="11" type="ORF">TrST_g13190</name>
</gene>
<keyword evidence="3 8" id="KW-0812">Transmembrane</keyword>
<keyword evidence="12" id="KW-1185">Reference proteome</keyword>
<evidence type="ECO:0000256" key="1">
    <source>
        <dbReference type="ARBA" id="ARBA00004141"/>
    </source>
</evidence>
<dbReference type="Pfam" id="PF00005">
    <property type="entry name" value="ABC_tran"/>
    <property type="match status" value="1"/>
</dbReference>
<dbReference type="Gene3D" id="3.40.50.300">
    <property type="entry name" value="P-loop containing nucleotide triphosphate hydrolases"/>
    <property type="match status" value="1"/>
</dbReference>
<dbReference type="GO" id="GO:0016887">
    <property type="term" value="F:ATP hydrolysis activity"/>
    <property type="evidence" value="ECO:0007669"/>
    <property type="project" value="InterPro"/>
</dbReference>
<evidence type="ECO:0000256" key="9">
    <source>
        <dbReference type="SAM" id="SignalP"/>
    </source>
</evidence>
<feature type="transmembrane region" description="Helical" evidence="8">
    <location>
        <begin position="394"/>
        <end position="418"/>
    </location>
</feature>
<dbReference type="EMBL" id="BRXY01000462">
    <property type="protein sequence ID" value="GMH96190.1"/>
    <property type="molecule type" value="Genomic_DNA"/>
</dbReference>
<dbReference type="InterPro" id="IPR013525">
    <property type="entry name" value="ABC2_TM"/>
</dbReference>
<accession>A0A9W7C1C8</accession>
<name>A0A9W7C1C8_9STRA</name>
<keyword evidence="6 8" id="KW-1133">Transmembrane helix</keyword>
<evidence type="ECO:0000256" key="8">
    <source>
        <dbReference type="SAM" id="Phobius"/>
    </source>
</evidence>
<feature type="signal peptide" evidence="9">
    <location>
        <begin position="1"/>
        <end position="24"/>
    </location>
</feature>
<dbReference type="GO" id="GO:0005524">
    <property type="term" value="F:ATP binding"/>
    <property type="evidence" value="ECO:0007669"/>
    <property type="project" value="UniProtKB-KW"/>
</dbReference>
<keyword evidence="9" id="KW-0732">Signal</keyword>
<dbReference type="InterPro" id="IPR003593">
    <property type="entry name" value="AAA+_ATPase"/>
</dbReference>
<dbReference type="PROSITE" id="PS50893">
    <property type="entry name" value="ABC_TRANSPORTER_2"/>
    <property type="match status" value="1"/>
</dbReference>
<dbReference type="Pfam" id="PF01061">
    <property type="entry name" value="ABC2_membrane"/>
    <property type="match status" value="1"/>
</dbReference>
<evidence type="ECO:0000256" key="4">
    <source>
        <dbReference type="ARBA" id="ARBA00022741"/>
    </source>
</evidence>
<dbReference type="SMART" id="SM00382">
    <property type="entry name" value="AAA"/>
    <property type="match status" value="1"/>
</dbReference>
<dbReference type="GO" id="GO:0140359">
    <property type="term" value="F:ABC-type transporter activity"/>
    <property type="evidence" value="ECO:0007669"/>
    <property type="project" value="InterPro"/>
</dbReference>
<dbReference type="PANTHER" id="PTHR48041">
    <property type="entry name" value="ABC TRANSPORTER G FAMILY MEMBER 28"/>
    <property type="match status" value="1"/>
</dbReference>
<sequence>MSLFTLTLLLVILLLHLLLQPTTSLTFQNLTYTLPSSSTPLLHNLSGSLPPSTLTTIIGPSGSGKTTLLNALSSRLTTGTLTGTISSSPDIAYCEQTSSLSPFLTVSETVDFYIELLLPEISKVERRRKRNDMLETFNLKGQCDTLIGNDKIRGISGGELKRLTILLSIILPKSYLFLDEPYSGLDSYSSSEIQILINKIVEGGTAVVVVTHDLKDISGEIWCMSSGRIVYKGTSKNVSDYFSKKDVKGVTNFEEFMEEATKGIEIDYDGEWNVRSDGVTTVSSDVGIFNRLKPRSGFLRQTRILLGRSFKEAWRSRGSTIIKSITQVSIALIYGTLYHINNNQASIYDRFGLLSLVSIGTLNLSLAGTLRAFPKERVRVKKEQKERLFSVIPYFISKAISSLPITASLSCLFGSIVYPLTGLNPSGFKSFLGLLTMHSITSESLGLLISSLSGSEDKALAFFGPLTVLQVIFDGRNLSYENTPKVLRWLQGISLVRLNWQSLVINEFKGLKFNKDGRRGKVVIESGEEAVKVFGIEGGVGERVGKQIKFVGICWGMAIATMLGGGGFIKIKGEF</sequence>
<feature type="transmembrane region" description="Helical" evidence="8">
    <location>
        <begin position="351"/>
        <end position="373"/>
    </location>
</feature>
<dbReference type="InterPro" id="IPR017871">
    <property type="entry name" value="ABC_transporter-like_CS"/>
</dbReference>
<dbReference type="Proteomes" id="UP001165085">
    <property type="component" value="Unassembled WGS sequence"/>
</dbReference>
<evidence type="ECO:0000313" key="11">
    <source>
        <dbReference type="EMBL" id="GMH96190.1"/>
    </source>
</evidence>
<feature type="chain" id="PRO_5040904674" description="ABC transporter domain-containing protein" evidence="9">
    <location>
        <begin position="25"/>
        <end position="575"/>
    </location>
</feature>
<dbReference type="InterPro" id="IPR027417">
    <property type="entry name" value="P-loop_NTPase"/>
</dbReference>
<keyword evidence="7 8" id="KW-0472">Membrane</keyword>
<feature type="domain" description="ABC transporter" evidence="10">
    <location>
        <begin position="25"/>
        <end position="251"/>
    </location>
</feature>
<evidence type="ECO:0000256" key="6">
    <source>
        <dbReference type="ARBA" id="ARBA00022989"/>
    </source>
</evidence>
<keyword evidence="5" id="KW-0067">ATP-binding</keyword>
<feature type="transmembrane region" description="Helical" evidence="8">
    <location>
        <begin position="430"/>
        <end position="449"/>
    </location>
</feature>
<dbReference type="SUPFAM" id="SSF52540">
    <property type="entry name" value="P-loop containing nucleoside triphosphate hydrolases"/>
    <property type="match status" value="1"/>
</dbReference>
<comment type="subcellular location">
    <subcellularLocation>
        <location evidence="1">Membrane</location>
        <topology evidence="1">Multi-pass membrane protein</topology>
    </subcellularLocation>
</comment>
<comment type="caution">
    <text evidence="11">The sequence shown here is derived from an EMBL/GenBank/DDBJ whole genome shotgun (WGS) entry which is preliminary data.</text>
</comment>
<reference evidence="12" key="1">
    <citation type="journal article" date="2023" name="Commun. Biol.">
        <title>Genome analysis of Parmales, the sister group of diatoms, reveals the evolutionary specialization of diatoms from phago-mixotrophs to photoautotrophs.</title>
        <authorList>
            <person name="Ban H."/>
            <person name="Sato S."/>
            <person name="Yoshikawa S."/>
            <person name="Yamada K."/>
            <person name="Nakamura Y."/>
            <person name="Ichinomiya M."/>
            <person name="Sato N."/>
            <person name="Blanc-Mathieu R."/>
            <person name="Endo H."/>
            <person name="Kuwata A."/>
            <person name="Ogata H."/>
        </authorList>
    </citation>
    <scope>NUCLEOTIDE SEQUENCE [LARGE SCALE GENOMIC DNA]</scope>
    <source>
        <strain evidence="12">NIES 3701</strain>
    </source>
</reference>
<dbReference type="InterPro" id="IPR050352">
    <property type="entry name" value="ABCG_transporters"/>
</dbReference>
<dbReference type="GO" id="GO:0016020">
    <property type="term" value="C:membrane"/>
    <property type="evidence" value="ECO:0007669"/>
    <property type="project" value="UniProtKB-SubCell"/>
</dbReference>
<proteinExistence type="predicted"/>
<feature type="transmembrane region" description="Helical" evidence="8">
    <location>
        <begin position="550"/>
        <end position="569"/>
    </location>
</feature>
<dbReference type="PROSITE" id="PS00211">
    <property type="entry name" value="ABC_TRANSPORTER_1"/>
    <property type="match status" value="1"/>
</dbReference>